<dbReference type="AlphaFoldDB" id="A0A8J2SX25"/>
<proteinExistence type="predicted"/>
<evidence type="ECO:0000313" key="3">
    <source>
        <dbReference type="Proteomes" id="UP000789595"/>
    </source>
</evidence>
<evidence type="ECO:0000256" key="1">
    <source>
        <dbReference type="SAM" id="MobiDB-lite"/>
    </source>
</evidence>
<name>A0A8J2SX25_9STRA</name>
<sequence length="283" mass="30055">MIKLSPYALTSSASACAASRSWKDSTDASDRARFSFGESGSSGAGRARFGGGAGAAERERVHVARPVRGARPLHEPVPAGAPADGLARDAEAAVGLPVDVRVVGDILQAGGGVLLDGVGRRVVPRGGVRVHLDPQQLLEVVRVARRQHSRHLEGVYWCERRALQEVLGSPKPGRRRPLEHPAAVDATAADATAADGGGCAARPRAREFREAAVELPPGRQVVRRAREQRSRGRLRRATAAPHPARLSCELHRPARLGCGPAPRRSCTCNMMAISRVAKSALYL</sequence>
<reference evidence="2" key="1">
    <citation type="submission" date="2021-11" db="EMBL/GenBank/DDBJ databases">
        <authorList>
            <consortium name="Genoscope - CEA"/>
            <person name="William W."/>
        </authorList>
    </citation>
    <scope>NUCLEOTIDE SEQUENCE</scope>
</reference>
<evidence type="ECO:0000313" key="2">
    <source>
        <dbReference type="EMBL" id="CAH0374554.1"/>
    </source>
</evidence>
<feature type="compositionally biased region" description="Gly residues" evidence="1">
    <location>
        <begin position="40"/>
        <end position="54"/>
    </location>
</feature>
<feature type="compositionally biased region" description="Low complexity" evidence="1">
    <location>
        <begin position="8"/>
        <end position="20"/>
    </location>
</feature>
<comment type="caution">
    <text evidence="2">The sequence shown here is derived from an EMBL/GenBank/DDBJ whole genome shotgun (WGS) entry which is preliminary data.</text>
</comment>
<accession>A0A8J2SX25</accession>
<feature type="non-terminal residue" evidence="2">
    <location>
        <position position="283"/>
    </location>
</feature>
<dbReference type="PROSITE" id="PS51257">
    <property type="entry name" value="PROKAR_LIPOPROTEIN"/>
    <property type="match status" value="1"/>
</dbReference>
<dbReference type="Proteomes" id="UP000789595">
    <property type="component" value="Unassembled WGS sequence"/>
</dbReference>
<feature type="region of interest" description="Disordered" evidence="1">
    <location>
        <begin position="1"/>
        <end position="60"/>
    </location>
</feature>
<keyword evidence="3" id="KW-1185">Reference proteome</keyword>
<dbReference type="EMBL" id="CAKKNE010000004">
    <property type="protein sequence ID" value="CAH0374554.1"/>
    <property type="molecule type" value="Genomic_DNA"/>
</dbReference>
<gene>
    <name evidence="2" type="ORF">PECAL_4P18460</name>
</gene>
<protein>
    <submittedName>
        <fullName evidence="2">Uncharacterized protein</fullName>
    </submittedName>
</protein>
<feature type="compositionally biased region" description="Basic and acidic residues" evidence="1">
    <location>
        <begin position="21"/>
        <end position="33"/>
    </location>
</feature>
<organism evidence="2 3">
    <name type="scientific">Pelagomonas calceolata</name>
    <dbReference type="NCBI Taxonomy" id="35677"/>
    <lineage>
        <taxon>Eukaryota</taxon>
        <taxon>Sar</taxon>
        <taxon>Stramenopiles</taxon>
        <taxon>Ochrophyta</taxon>
        <taxon>Pelagophyceae</taxon>
        <taxon>Pelagomonadales</taxon>
        <taxon>Pelagomonadaceae</taxon>
        <taxon>Pelagomonas</taxon>
    </lineage>
</organism>